<dbReference type="EMBL" id="AP010904">
    <property type="protein sequence ID" value="BAH73578.1"/>
    <property type="molecule type" value="Genomic_DNA"/>
</dbReference>
<organism evidence="1 2">
    <name type="scientific">Solidesulfovibrio magneticus (strain ATCC 700980 / DSM 13731 / RS-1)</name>
    <name type="common">Desulfovibrio magneticus</name>
    <dbReference type="NCBI Taxonomy" id="573370"/>
    <lineage>
        <taxon>Bacteria</taxon>
        <taxon>Pseudomonadati</taxon>
        <taxon>Thermodesulfobacteriota</taxon>
        <taxon>Desulfovibrionia</taxon>
        <taxon>Desulfovibrionales</taxon>
        <taxon>Desulfovibrionaceae</taxon>
        <taxon>Solidesulfovibrio</taxon>
    </lineage>
</organism>
<dbReference type="Gene3D" id="1.10.340.50">
    <property type="match status" value="1"/>
</dbReference>
<accession>C4XTR3</accession>
<dbReference type="Pfam" id="PF03090">
    <property type="entry name" value="Replicase"/>
    <property type="match status" value="1"/>
</dbReference>
<dbReference type="AlphaFoldDB" id="C4XTR3"/>
<dbReference type="KEGG" id="dma:DMR_00870"/>
<dbReference type="InterPro" id="IPR004322">
    <property type="entry name" value="Plasmid_replicase_bac"/>
</dbReference>
<gene>
    <name evidence="1" type="ordered locus">DMR_00870</name>
</gene>
<evidence type="ECO:0000313" key="2">
    <source>
        <dbReference type="Proteomes" id="UP000009071"/>
    </source>
</evidence>
<name>C4XTR3_SOLM1</name>
<dbReference type="eggNOG" id="COG2197">
    <property type="taxonomic scope" value="Bacteria"/>
</dbReference>
<dbReference type="HOGENOM" id="CLU_045112_1_0_7"/>
<protein>
    <submittedName>
        <fullName evidence="1">Uncharacterized protein</fullName>
    </submittedName>
</protein>
<dbReference type="Proteomes" id="UP000009071">
    <property type="component" value="Chromosome"/>
</dbReference>
<sequence>MVIPCETSPELRFYNYLSPRPRWGNSKVIRNIGKKEEIINIAAYIQMPNHRKQYLSFDLDYECAASVWMDEGLPEPTLIVINNENSHAHLHYELTVPLLLPIRGRKATYSSKAKRYYDSVVLGLCLRMNGDMGFNGSNIKNPFYQYIEKKQAEITNVPFTSKWKVHWANYTYDLNELNEYGLDIKNIAVRPEIDPTSRNQTLFDSCRKHAYKIVKQYKDEKIFHQAVEIICNQFYEMYLKDIVKDHPYTLKEVASVARSISEWTWRHKNDPSFPNLSKNRGVMGLTRTFQEKGSPEHLQEIRECEQKGAYYTHRVRRAKTISKITEAVNYLTSNGIQVDYKEIVRMTGLSLSRVYGYKDLIDSLDIKI</sequence>
<evidence type="ECO:0000313" key="1">
    <source>
        <dbReference type="EMBL" id="BAH73578.1"/>
    </source>
</evidence>
<reference evidence="1 2" key="1">
    <citation type="journal article" date="2009" name="Genome Res.">
        <title>Whole genome sequence of Desulfovibrio magneticus strain RS-1 revealed common gene clusters in magnetotactic bacteria.</title>
        <authorList>
            <person name="Nakazawa H."/>
            <person name="Arakaki A."/>
            <person name="Narita-Yamada S."/>
            <person name="Yashiro I."/>
            <person name="Jinno K."/>
            <person name="Aoki N."/>
            <person name="Tsuruyama A."/>
            <person name="Okamura Y."/>
            <person name="Tanikawa S."/>
            <person name="Fujita N."/>
            <person name="Takeyama H."/>
            <person name="Matsunaga T."/>
        </authorList>
    </citation>
    <scope>NUCLEOTIDE SEQUENCE [LARGE SCALE GENOMIC DNA]</scope>
    <source>
        <strain evidence="2">ATCC 700980 / DSM 13731 / RS-1</strain>
    </source>
</reference>
<dbReference type="OrthoDB" id="5445431at2"/>
<keyword evidence="2" id="KW-1185">Reference proteome</keyword>
<dbReference type="RefSeq" id="WP_012749671.1">
    <property type="nucleotide sequence ID" value="NC_012796.1"/>
</dbReference>
<proteinExistence type="predicted"/>
<dbReference type="STRING" id="573370.DMR_00870"/>